<dbReference type="GO" id="GO:0042729">
    <property type="term" value="C:DASH complex"/>
    <property type="evidence" value="ECO:0007669"/>
    <property type="project" value="InterPro"/>
</dbReference>
<dbReference type="Proteomes" id="UP000076580">
    <property type="component" value="Chromosome 01"/>
</dbReference>
<evidence type="ECO:0000256" key="13">
    <source>
        <dbReference type="ARBA" id="ARBA00022838"/>
    </source>
</evidence>
<comment type="subcellular location">
    <subcellularLocation>
        <location evidence="3">Chromosome</location>
        <location evidence="3">Centromere</location>
        <location evidence="3">Kinetochore</location>
    </subcellularLocation>
    <subcellularLocation>
        <location evidence="2">Cytoplasm</location>
        <location evidence="2">Cytoskeleton</location>
        <location evidence="2">Spindle</location>
    </subcellularLocation>
    <subcellularLocation>
        <location evidence="1">Nucleus</location>
    </subcellularLocation>
</comment>
<evidence type="ECO:0000256" key="15">
    <source>
        <dbReference type="ARBA" id="ARBA00023242"/>
    </source>
</evidence>
<dbReference type="InterPro" id="IPR040457">
    <property type="entry name" value="GCP_C"/>
</dbReference>
<keyword evidence="22" id="KW-1185">Reference proteome</keyword>
<comment type="similarity">
    <text evidence="4">Belongs to the TUBGCP family.</text>
</comment>
<feature type="compositionally biased region" description="Low complexity" evidence="18">
    <location>
        <begin position="111"/>
        <end position="120"/>
    </location>
</feature>
<keyword evidence="8" id="KW-0963">Cytoplasm</keyword>
<dbReference type="InParanoid" id="A0A151GQQ3"/>
<dbReference type="GeneID" id="63713218"/>
<dbReference type="InterPro" id="IPR041470">
    <property type="entry name" value="GCP_N"/>
</dbReference>
<dbReference type="PANTHER" id="PTHR28200:SF1">
    <property type="entry name" value="DASH COMPLEX SUBUNIT ASK1"/>
    <property type="match status" value="1"/>
</dbReference>
<feature type="region of interest" description="Disordered" evidence="18">
    <location>
        <begin position="498"/>
        <end position="522"/>
    </location>
</feature>
<gene>
    <name evidence="21" type="ORF">DCS_00575</name>
</gene>
<feature type="domain" description="Gamma tubulin complex component protein N-terminal" evidence="20">
    <location>
        <begin position="202"/>
        <end position="459"/>
    </location>
</feature>
<dbReference type="InterPro" id="IPR042241">
    <property type="entry name" value="GCP_C_sf"/>
</dbReference>
<dbReference type="RefSeq" id="XP_040658797.1">
    <property type="nucleotide sequence ID" value="XM_040797914.1"/>
</dbReference>
<keyword evidence="15" id="KW-0539">Nucleus</keyword>
<dbReference type="AlphaFoldDB" id="A0A151GQQ3"/>
<dbReference type="GO" id="GO:0051301">
    <property type="term" value="P:cell division"/>
    <property type="evidence" value="ECO:0007669"/>
    <property type="project" value="UniProtKB-KW"/>
</dbReference>
<dbReference type="Pfam" id="PF04130">
    <property type="entry name" value="GCP_C_terminal"/>
    <property type="match status" value="1"/>
</dbReference>
<evidence type="ECO:0000256" key="7">
    <source>
        <dbReference type="ARBA" id="ARBA00022454"/>
    </source>
</evidence>
<feature type="region of interest" description="Disordered" evidence="18">
    <location>
        <begin position="913"/>
        <end position="1046"/>
    </location>
</feature>
<comment type="similarity">
    <text evidence="5">Belongs to the DASH complex ASK1 family.</text>
</comment>
<keyword evidence="9" id="KW-0132">Cell division</keyword>
<evidence type="ECO:0000313" key="21">
    <source>
        <dbReference type="EMBL" id="KYK59445.1"/>
    </source>
</evidence>
<dbReference type="GO" id="GO:0008608">
    <property type="term" value="P:attachment of spindle microtubules to kinetochore"/>
    <property type="evidence" value="ECO:0007669"/>
    <property type="project" value="InterPro"/>
</dbReference>
<keyword evidence="14" id="KW-0206">Cytoskeleton</keyword>
<dbReference type="GO" id="GO:0007020">
    <property type="term" value="P:microtubule nucleation"/>
    <property type="evidence" value="ECO:0007669"/>
    <property type="project" value="UniProtKB-ARBA"/>
</dbReference>
<organism evidence="21 22">
    <name type="scientific">Drechmeria coniospora</name>
    <name type="common">Nematophagous fungus</name>
    <name type="synonym">Meria coniospora</name>
    <dbReference type="NCBI Taxonomy" id="98403"/>
    <lineage>
        <taxon>Eukaryota</taxon>
        <taxon>Fungi</taxon>
        <taxon>Dikarya</taxon>
        <taxon>Ascomycota</taxon>
        <taxon>Pezizomycotina</taxon>
        <taxon>Sordariomycetes</taxon>
        <taxon>Hypocreomycetidae</taxon>
        <taxon>Hypocreales</taxon>
        <taxon>Ophiocordycipitaceae</taxon>
        <taxon>Drechmeria</taxon>
    </lineage>
</organism>
<dbReference type="PANTHER" id="PTHR28200">
    <property type="entry name" value="DASH COMPLEX SUBUNIT ASK1"/>
    <property type="match status" value="1"/>
</dbReference>
<dbReference type="GO" id="GO:0005874">
    <property type="term" value="C:microtubule"/>
    <property type="evidence" value="ECO:0007669"/>
    <property type="project" value="UniProtKB-KW"/>
</dbReference>
<keyword evidence="11" id="KW-0498">Mitosis</keyword>
<sequence length="1230" mass="136199">MGGDSYPPKLDLFSIPNFRQTSTWLQQLTQDASETPFFTKHAEERAGAQEIADSSSPSAHEGVLAPSLFSFAPVALESGGFFKLPPLTIEEPVQRNAPSSPVPESENHGQAEAGAGADAGADADEGAHADAWMELDSPAHPVVGCRTWDAFNRGLASTHQPPMLISEAGPAAYDALLTWNTDPLDLENLDVAIVDTQAYFSSLLALALGRDSLLFRKDHKLGVFKPAMPAMRISGYSRQILQGLENQAHWCGSTLLQLRAFVRSAYTAFSSRCGVALASSIGQIIQAVEEHVATDRRSAGPSSLLRLRSTIQEVSAVLKHFGRLVKRLRPESCDEDVLSLVFNAASSADDGEAYIRHIFRELLRRVSVPWIEMVEEWIGTRRETGIPLTKSNLGQARGFIKVKTDVYVDDFGREIRHVDFQLAHDKVPSFMPVDIVESIFETGRNLRFIRSFHPDNSLARQAVIESCRPPKVEWLYDWHAILDLETRVSRYHDNLRRAMQGCPRDPPEPTPSVDGSPTEPGSTPMLDIFTLDQSAMEERMQASIDRLDQPVVDLNADDSLARIVQGRLAAGHGYRSLPARSDPMPHWSLLPVLSFGSVVSSQARIVGKESVRLLFAAHDLRRHLKLLRDFNLLGSGLFCSRLSHALFDPDLESAERQPGVARQGGVMGLRLGGRDTWPPASSELRLALMGVLAESFGAQNGREPDKVSLSGQSCRLPGDLSFAVRDLSPEEMDRCKDPRSLAALDFLRLSYSTPSELLDMISPAHLAHYDVIFKLLLRLLRMLYLVNQLHRDAGTRAGASTSPSSASCRFAREAHHFVSSVASYFWDTGIAVPWRAFERRLDVLQAGLDSPDDGETATALPSPSQLRELHGQVLDRIMYALFLTTRQEPFWKQFFEASANVSLSGYEELANDDESALAEDSTAMEAETTADCYTPRPDDGDEDDDDATRTTAAESTLRGDESLLDDGELTGSTPRPPATRTIRAQLSPLESPYEKMKREMKREENDGTTVLEDEDSTVLFAQRTARLPDMSMTPRGAPDEATAEQSIRRHKDPLLHRVLDKNYRLQTTPHKMQYRISPLKRTMEKEKVAEKARPWQDSPASSPEMAIPTLRSEAFMSPFKANSRRLNPTARTPGVSVQTPATARKTRDVFSTKMDWESDEGDDDQLYGGMSPPKTIQFALPPSKLLQTPAREASRRIVDDILVDAGADPASSEYSPTMVKMNEDILNDSF</sequence>
<dbReference type="GO" id="GO:0000930">
    <property type="term" value="C:gamma-tubulin complex"/>
    <property type="evidence" value="ECO:0007669"/>
    <property type="project" value="UniProtKB-ARBA"/>
</dbReference>
<keyword evidence="17" id="KW-0137">Centromere</keyword>
<evidence type="ECO:0000256" key="17">
    <source>
        <dbReference type="ARBA" id="ARBA00023328"/>
    </source>
</evidence>
<feature type="region of interest" description="Disordered" evidence="18">
    <location>
        <begin position="1124"/>
        <end position="1144"/>
    </location>
</feature>
<keyword evidence="7" id="KW-0158">Chromosome</keyword>
<dbReference type="Pfam" id="PF17681">
    <property type="entry name" value="GCP_N_terminal"/>
    <property type="match status" value="1"/>
</dbReference>
<dbReference type="Gene3D" id="1.20.120.1900">
    <property type="entry name" value="Gamma-tubulin complex, C-terminal domain"/>
    <property type="match status" value="1"/>
</dbReference>
<proteinExistence type="inferred from homology"/>
<dbReference type="InterPro" id="IPR013964">
    <property type="entry name" value="DASH_Ask1"/>
</dbReference>
<keyword evidence="12" id="KW-0159">Chromosome partition</keyword>
<keyword evidence="16" id="KW-0131">Cell cycle</keyword>
<evidence type="ECO:0000256" key="5">
    <source>
        <dbReference type="ARBA" id="ARBA00010731"/>
    </source>
</evidence>
<evidence type="ECO:0000259" key="20">
    <source>
        <dbReference type="Pfam" id="PF17681"/>
    </source>
</evidence>
<feature type="region of interest" description="Disordered" evidence="18">
    <location>
        <begin position="93"/>
        <end position="125"/>
    </location>
</feature>
<evidence type="ECO:0000256" key="8">
    <source>
        <dbReference type="ARBA" id="ARBA00022490"/>
    </source>
</evidence>
<evidence type="ECO:0000256" key="10">
    <source>
        <dbReference type="ARBA" id="ARBA00022701"/>
    </source>
</evidence>
<dbReference type="STRING" id="98403.A0A151GQQ3"/>
<evidence type="ECO:0000259" key="19">
    <source>
        <dbReference type="Pfam" id="PF04130"/>
    </source>
</evidence>
<name>A0A151GQQ3_DRECN</name>
<dbReference type="EMBL" id="LAYC01000001">
    <property type="protein sequence ID" value="KYK59445.1"/>
    <property type="molecule type" value="Genomic_DNA"/>
</dbReference>
<comment type="caution">
    <text evidence="21">The sequence shown here is derived from an EMBL/GenBank/DDBJ whole genome shotgun (WGS) entry which is preliminary data.</text>
</comment>
<dbReference type="GO" id="GO:0043015">
    <property type="term" value="F:gamma-tubulin binding"/>
    <property type="evidence" value="ECO:0007669"/>
    <property type="project" value="InterPro"/>
</dbReference>
<evidence type="ECO:0000256" key="9">
    <source>
        <dbReference type="ARBA" id="ARBA00022618"/>
    </source>
</evidence>
<reference evidence="21 22" key="1">
    <citation type="journal article" date="2016" name="Sci. Rep.">
        <title>Insights into Adaptations to a Near-Obligate Nematode Endoparasitic Lifestyle from the Finished Genome of Drechmeria coniospora.</title>
        <authorList>
            <person name="Zhang L."/>
            <person name="Zhou Z."/>
            <person name="Guo Q."/>
            <person name="Fokkens L."/>
            <person name="Miskei M."/>
            <person name="Pocsi I."/>
            <person name="Zhang W."/>
            <person name="Chen M."/>
            <person name="Wang L."/>
            <person name="Sun Y."/>
            <person name="Donzelli B.G."/>
            <person name="Gibson D.M."/>
            <person name="Nelson D.R."/>
            <person name="Luo J.G."/>
            <person name="Rep M."/>
            <person name="Liu H."/>
            <person name="Yang S."/>
            <person name="Wang J."/>
            <person name="Krasnoff S.B."/>
            <person name="Xu Y."/>
            <person name="Molnar I."/>
            <person name="Lin M."/>
        </authorList>
    </citation>
    <scope>NUCLEOTIDE SEQUENCE [LARGE SCALE GENOMIC DNA]</scope>
    <source>
        <strain evidence="21 22">ARSEF 6962</strain>
    </source>
</reference>
<dbReference type="GO" id="GO:0072686">
    <property type="term" value="C:mitotic spindle"/>
    <property type="evidence" value="ECO:0007669"/>
    <property type="project" value="InterPro"/>
</dbReference>
<evidence type="ECO:0000256" key="4">
    <source>
        <dbReference type="ARBA" id="ARBA00010337"/>
    </source>
</evidence>
<evidence type="ECO:0000313" key="22">
    <source>
        <dbReference type="Proteomes" id="UP000076580"/>
    </source>
</evidence>
<evidence type="ECO:0000256" key="16">
    <source>
        <dbReference type="ARBA" id="ARBA00023306"/>
    </source>
</evidence>
<accession>A0A151GQQ3</accession>
<protein>
    <recommendedName>
        <fullName evidence="6">DASH complex subunit ASK1</fullName>
    </recommendedName>
</protein>
<evidence type="ECO:0000256" key="18">
    <source>
        <dbReference type="SAM" id="MobiDB-lite"/>
    </source>
</evidence>
<evidence type="ECO:0000256" key="6">
    <source>
        <dbReference type="ARBA" id="ARBA00014520"/>
    </source>
</evidence>
<evidence type="ECO:0000256" key="12">
    <source>
        <dbReference type="ARBA" id="ARBA00022829"/>
    </source>
</evidence>
<keyword evidence="13" id="KW-0995">Kinetochore</keyword>
<evidence type="ECO:0000256" key="14">
    <source>
        <dbReference type="ARBA" id="ARBA00023212"/>
    </source>
</evidence>
<evidence type="ECO:0000256" key="2">
    <source>
        <dbReference type="ARBA" id="ARBA00004186"/>
    </source>
</evidence>
<keyword evidence="10" id="KW-0493">Microtubule</keyword>
<evidence type="ECO:0000256" key="11">
    <source>
        <dbReference type="ARBA" id="ARBA00022776"/>
    </source>
</evidence>
<feature type="compositionally biased region" description="Basic and acidic residues" evidence="18">
    <location>
        <begin position="992"/>
        <end position="1005"/>
    </location>
</feature>
<feature type="domain" description="Gamma tubulin complex component C-terminal" evidence="19">
    <location>
        <begin position="620"/>
        <end position="899"/>
    </location>
</feature>
<evidence type="ECO:0000256" key="3">
    <source>
        <dbReference type="ARBA" id="ARBA00004629"/>
    </source>
</evidence>
<evidence type="ECO:0000256" key="1">
    <source>
        <dbReference type="ARBA" id="ARBA00004123"/>
    </source>
</evidence>
<feature type="compositionally biased region" description="Polar residues" evidence="18">
    <location>
        <begin position="1124"/>
        <end position="1141"/>
    </location>
</feature>
<dbReference type="GO" id="GO:0044732">
    <property type="term" value="C:mitotic spindle pole body"/>
    <property type="evidence" value="ECO:0007669"/>
    <property type="project" value="TreeGrafter"/>
</dbReference>